<accession>A0AAD7VLA7</accession>
<name>A0AAD7VLA7_QUISA</name>
<dbReference type="EMBL" id="JARAOO010000002">
    <property type="protein sequence ID" value="KAJ7979957.1"/>
    <property type="molecule type" value="Genomic_DNA"/>
</dbReference>
<evidence type="ECO:0000313" key="2">
    <source>
        <dbReference type="Proteomes" id="UP001163823"/>
    </source>
</evidence>
<reference evidence="1" key="1">
    <citation type="journal article" date="2023" name="Science">
        <title>Elucidation of the pathway for biosynthesis of saponin adjuvants from the soapbark tree.</title>
        <authorList>
            <person name="Reed J."/>
            <person name="Orme A."/>
            <person name="El-Demerdash A."/>
            <person name="Owen C."/>
            <person name="Martin L.B.B."/>
            <person name="Misra R.C."/>
            <person name="Kikuchi S."/>
            <person name="Rejzek M."/>
            <person name="Martin A.C."/>
            <person name="Harkess A."/>
            <person name="Leebens-Mack J."/>
            <person name="Louveau T."/>
            <person name="Stephenson M.J."/>
            <person name="Osbourn A."/>
        </authorList>
    </citation>
    <scope>NUCLEOTIDE SEQUENCE</scope>
    <source>
        <strain evidence="1">S10</strain>
    </source>
</reference>
<keyword evidence="2" id="KW-1185">Reference proteome</keyword>
<dbReference type="AlphaFoldDB" id="A0AAD7VLA7"/>
<protein>
    <submittedName>
        <fullName evidence="1">Uncharacterized protein</fullName>
    </submittedName>
</protein>
<dbReference type="Proteomes" id="UP001163823">
    <property type="component" value="Chromosome 2"/>
</dbReference>
<evidence type="ECO:0000313" key="1">
    <source>
        <dbReference type="EMBL" id="KAJ7979957.1"/>
    </source>
</evidence>
<dbReference type="KEGG" id="qsa:O6P43_003297"/>
<proteinExistence type="predicted"/>
<sequence length="165" mass="18257">MKTSKARCLLATHDCADPEELLDVRSLLGLVQNVLKDATFVVDNIVKQDSQVSMETTTSSVVPSPILIHRRLRSILFNKFPASVIPEANTDLWCASMAPWLQDLEQAAAFVQLNDLVKFLFEVISFMVHSQKIFGHINGVALMSHWVIICVTACSTQVSCLTGPE</sequence>
<organism evidence="1 2">
    <name type="scientific">Quillaja saponaria</name>
    <name type="common">Soap bark tree</name>
    <dbReference type="NCBI Taxonomy" id="32244"/>
    <lineage>
        <taxon>Eukaryota</taxon>
        <taxon>Viridiplantae</taxon>
        <taxon>Streptophyta</taxon>
        <taxon>Embryophyta</taxon>
        <taxon>Tracheophyta</taxon>
        <taxon>Spermatophyta</taxon>
        <taxon>Magnoliopsida</taxon>
        <taxon>eudicotyledons</taxon>
        <taxon>Gunneridae</taxon>
        <taxon>Pentapetalae</taxon>
        <taxon>rosids</taxon>
        <taxon>fabids</taxon>
        <taxon>Fabales</taxon>
        <taxon>Quillajaceae</taxon>
        <taxon>Quillaja</taxon>
    </lineage>
</organism>
<comment type="caution">
    <text evidence="1">The sequence shown here is derived from an EMBL/GenBank/DDBJ whole genome shotgun (WGS) entry which is preliminary data.</text>
</comment>
<gene>
    <name evidence="1" type="ORF">O6P43_003297</name>
</gene>